<dbReference type="InterPro" id="IPR012677">
    <property type="entry name" value="Nucleotide-bd_a/b_plait_sf"/>
</dbReference>
<feature type="domain" description="RRM" evidence="3">
    <location>
        <begin position="30"/>
        <end position="107"/>
    </location>
</feature>
<keyword evidence="5" id="KW-1185">Reference proteome</keyword>
<dbReference type="GO" id="GO:0003723">
    <property type="term" value="F:RNA binding"/>
    <property type="evidence" value="ECO:0007669"/>
    <property type="project" value="UniProtKB-UniRule"/>
</dbReference>
<evidence type="ECO:0000256" key="2">
    <source>
        <dbReference type="SAM" id="MobiDB-lite"/>
    </source>
</evidence>
<dbReference type="InterPro" id="IPR035979">
    <property type="entry name" value="RBD_domain_sf"/>
</dbReference>
<dbReference type="CDD" id="cd00590">
    <property type="entry name" value="RRM_SF"/>
    <property type="match status" value="1"/>
</dbReference>
<evidence type="ECO:0000256" key="1">
    <source>
        <dbReference type="PROSITE-ProRule" id="PRU00176"/>
    </source>
</evidence>
<feature type="compositionally biased region" description="Basic residues" evidence="2">
    <location>
        <begin position="630"/>
        <end position="641"/>
    </location>
</feature>
<dbReference type="Pfam" id="PF00076">
    <property type="entry name" value="RRM_1"/>
    <property type="match status" value="1"/>
</dbReference>
<dbReference type="InterPro" id="IPR000504">
    <property type="entry name" value="RRM_dom"/>
</dbReference>
<evidence type="ECO:0000259" key="3">
    <source>
        <dbReference type="PROSITE" id="PS50102"/>
    </source>
</evidence>
<protein>
    <recommendedName>
        <fullName evidence="3">RRM domain-containing protein</fullName>
    </recommendedName>
</protein>
<organism evidence="4 5">
    <name type="scientific">Trifolium subterraneum</name>
    <name type="common">Subterranean clover</name>
    <dbReference type="NCBI Taxonomy" id="3900"/>
    <lineage>
        <taxon>Eukaryota</taxon>
        <taxon>Viridiplantae</taxon>
        <taxon>Streptophyta</taxon>
        <taxon>Embryophyta</taxon>
        <taxon>Tracheophyta</taxon>
        <taxon>Spermatophyta</taxon>
        <taxon>Magnoliopsida</taxon>
        <taxon>eudicotyledons</taxon>
        <taxon>Gunneridae</taxon>
        <taxon>Pentapetalae</taxon>
        <taxon>rosids</taxon>
        <taxon>fabids</taxon>
        <taxon>Fabales</taxon>
        <taxon>Fabaceae</taxon>
        <taxon>Papilionoideae</taxon>
        <taxon>50 kb inversion clade</taxon>
        <taxon>NPAAA clade</taxon>
        <taxon>Hologalegina</taxon>
        <taxon>IRL clade</taxon>
        <taxon>Trifolieae</taxon>
        <taxon>Trifolium</taxon>
    </lineage>
</organism>
<dbReference type="PANTHER" id="PTHR34427:SF5">
    <property type="entry name" value="DUF4283 DOMAIN-CONTAINING PROTEIN"/>
    <property type="match status" value="1"/>
</dbReference>
<dbReference type="SUPFAM" id="SSF54928">
    <property type="entry name" value="RNA-binding domain, RBD"/>
    <property type="match status" value="1"/>
</dbReference>
<evidence type="ECO:0000313" key="4">
    <source>
        <dbReference type="EMBL" id="GAU38294.1"/>
    </source>
</evidence>
<dbReference type="SMART" id="SM00360">
    <property type="entry name" value="RRM"/>
    <property type="match status" value="1"/>
</dbReference>
<sequence>MRESEERGVGGEGARAQQKGYVHRLDRVATSFFFSNFPEDVQVVDLWPRFARFGRVGDVYIPPRVDKQGKRFGFVKFREVGDAVQLLRSLSNIWIGSFKLRINLSKFQRINDQEQKGDGQKDVFRPHGGGGAYGVGAKSFKQVIGGAGAGDVGEGTSFGGATIGGGIPVSDNKVSEVVWEVEVEEERLALLEGAYVGYLVEDKDVQIIQNNFTMGGFQNLNVSAMGFRMVLLWSKKKEEVKEVVETVGWWCTLFERLIPWSPSLVTNHRTTWIRCFGVPTHAWGNDIFRAVAFKFGRFIEVDEYTKQFKRCDVARIKVVTNALSVVDTSMKVSVLGKIYVIRVIEETEEWFERGGGDRKKGAFWQGDASSRASDEGVSVLAAAEGFSETGSDADVSESCQVLLEIEAHGGCCSVTDDSKGKLGYTEDEMAGIAPNVLGNPVSGEEDKVNFECDKREGNMSEEVEKGLGDVEKVLEDGPIAIVSGDHYGLRKSKGYEEGELTPLAAVVVAVMSTNVGSGCTTPQHVGKRGVENAGEVVGPRILRTKKGDICVGGPVLTNANCTNPPSGWEGVSKGVGSSFGSKAQLVGPKRKILSMNSNRKVLPGKNKHVSNLPYHKLCKLPRAVQELSMSKRRRAPKKKHGEKNVEGGEVGSDSIQNSNGFSISVSAEGQTAREANCEVVSPCPIIEMDGSNLHCDPQQDGLDGREVVDHVVSPIMEVEGAVKLMCIEKEPEVRKRLLMDQIKEIDLKSESRGLSDVDVETRKRLFGELWTLLKGIDASTFQRSRSRWLKEGDANTSYFHARVKARGRKNCISVLHSDSGMVEGPGNVRQATIAGCGSGMGFKGIR</sequence>
<dbReference type="Gene3D" id="3.30.70.330">
    <property type="match status" value="1"/>
</dbReference>
<dbReference type="AlphaFoldDB" id="A0A2Z6N0J7"/>
<gene>
    <name evidence="4" type="ORF">TSUD_157790</name>
</gene>
<dbReference type="EMBL" id="DF973709">
    <property type="protein sequence ID" value="GAU38294.1"/>
    <property type="molecule type" value="Genomic_DNA"/>
</dbReference>
<reference evidence="5" key="1">
    <citation type="journal article" date="2017" name="Front. Plant Sci.">
        <title>Climate Clever Clovers: New Paradigm to Reduce the Environmental Footprint of Ruminants by Breeding Low Methanogenic Forages Utilizing Haplotype Variation.</title>
        <authorList>
            <person name="Kaur P."/>
            <person name="Appels R."/>
            <person name="Bayer P.E."/>
            <person name="Keeble-Gagnere G."/>
            <person name="Wang J."/>
            <person name="Hirakawa H."/>
            <person name="Shirasawa K."/>
            <person name="Vercoe P."/>
            <person name="Stefanova K."/>
            <person name="Durmic Z."/>
            <person name="Nichols P."/>
            <person name="Revell C."/>
            <person name="Isobe S.N."/>
            <person name="Edwards D."/>
            <person name="Erskine W."/>
        </authorList>
    </citation>
    <scope>NUCLEOTIDE SEQUENCE [LARGE SCALE GENOMIC DNA]</scope>
    <source>
        <strain evidence="5">cv. Daliak</strain>
    </source>
</reference>
<dbReference type="PROSITE" id="PS50102">
    <property type="entry name" value="RRM"/>
    <property type="match status" value="1"/>
</dbReference>
<name>A0A2Z6N0J7_TRISU</name>
<evidence type="ECO:0000313" key="5">
    <source>
        <dbReference type="Proteomes" id="UP000242715"/>
    </source>
</evidence>
<keyword evidence="1" id="KW-0694">RNA-binding</keyword>
<feature type="region of interest" description="Disordered" evidence="2">
    <location>
        <begin position="627"/>
        <end position="658"/>
    </location>
</feature>
<accession>A0A2Z6N0J7</accession>
<dbReference type="Proteomes" id="UP000242715">
    <property type="component" value="Unassembled WGS sequence"/>
</dbReference>
<dbReference type="PANTHER" id="PTHR34427">
    <property type="entry name" value="DUF4283 DOMAIN PROTEIN"/>
    <property type="match status" value="1"/>
</dbReference>
<proteinExistence type="predicted"/>